<name>A0A174W9T2_9FIRM</name>
<dbReference type="AlphaFoldDB" id="A0A174W9T2"/>
<dbReference type="RefSeq" id="WP_055060752.1">
    <property type="nucleotide sequence ID" value="NZ_CZBP01000054.1"/>
</dbReference>
<organism evidence="3 4">
    <name type="scientific">Blautia obeum</name>
    <dbReference type="NCBI Taxonomy" id="40520"/>
    <lineage>
        <taxon>Bacteria</taxon>
        <taxon>Bacillati</taxon>
        <taxon>Bacillota</taxon>
        <taxon>Clostridia</taxon>
        <taxon>Lachnospirales</taxon>
        <taxon>Lachnospiraceae</taxon>
        <taxon>Blautia</taxon>
    </lineage>
</organism>
<evidence type="ECO:0000256" key="1">
    <source>
        <dbReference type="SAM" id="Phobius"/>
    </source>
</evidence>
<evidence type="ECO:0000259" key="2">
    <source>
        <dbReference type="Pfam" id="PF17802"/>
    </source>
</evidence>
<sequence>MVTMIMLILEAAIQPTSKKHPNFKRLLDVGETTIRHTDSEGKAFFDNLDQGTYQITEIKTEPGNALLKEPIIFTLPFTMTMEEAAQYQNVDFDSAKEDVGYTNKWYFYNCKYDITNNAVFKMPMTGDDGKWKYGFIGFGMVAALGCGYVVLNTKNHKKRNYRKMKKQK</sequence>
<feature type="transmembrane region" description="Helical" evidence="1">
    <location>
        <begin position="131"/>
        <end position="151"/>
    </location>
</feature>
<feature type="domain" description="SpaA-like prealbumin fold" evidence="2">
    <location>
        <begin position="35"/>
        <end position="76"/>
    </location>
</feature>
<accession>A0A174W9T2</accession>
<dbReference type="InterPro" id="IPR013783">
    <property type="entry name" value="Ig-like_fold"/>
</dbReference>
<evidence type="ECO:0000313" key="3">
    <source>
        <dbReference type="EMBL" id="CUQ42396.1"/>
    </source>
</evidence>
<dbReference type="Pfam" id="PF17802">
    <property type="entry name" value="SpaA"/>
    <property type="match status" value="1"/>
</dbReference>
<dbReference type="EMBL" id="CZBP01000054">
    <property type="protein sequence ID" value="CUQ42396.1"/>
    <property type="molecule type" value="Genomic_DNA"/>
</dbReference>
<gene>
    <name evidence="3" type="ORF">ERS852569_03852</name>
</gene>
<keyword evidence="1" id="KW-0812">Transmembrane</keyword>
<keyword evidence="1" id="KW-0472">Membrane</keyword>
<dbReference type="Proteomes" id="UP000095762">
    <property type="component" value="Unassembled WGS sequence"/>
</dbReference>
<protein>
    <submittedName>
        <fullName evidence="3">Predicted outer membrane protein</fullName>
    </submittedName>
</protein>
<keyword evidence="1" id="KW-1133">Transmembrane helix</keyword>
<dbReference type="InterPro" id="IPR041033">
    <property type="entry name" value="SpaA_PFL_dom_1"/>
</dbReference>
<evidence type="ECO:0000313" key="4">
    <source>
        <dbReference type="Proteomes" id="UP000095762"/>
    </source>
</evidence>
<reference evidence="3 4" key="1">
    <citation type="submission" date="2015-09" db="EMBL/GenBank/DDBJ databases">
        <authorList>
            <consortium name="Pathogen Informatics"/>
        </authorList>
    </citation>
    <scope>NUCLEOTIDE SEQUENCE [LARGE SCALE GENOMIC DNA]</scope>
    <source>
        <strain evidence="3 4">2789STDY5834957</strain>
    </source>
</reference>
<dbReference type="Gene3D" id="2.60.40.10">
    <property type="entry name" value="Immunoglobulins"/>
    <property type="match status" value="1"/>
</dbReference>
<proteinExistence type="predicted"/>